<feature type="transmembrane region" description="Helical" evidence="2">
    <location>
        <begin position="157"/>
        <end position="176"/>
    </location>
</feature>
<keyword evidence="2" id="KW-0472">Membrane</keyword>
<evidence type="ECO:0000313" key="4">
    <source>
        <dbReference type="Proteomes" id="UP001500683"/>
    </source>
</evidence>
<reference evidence="4" key="1">
    <citation type="journal article" date="2019" name="Int. J. Syst. Evol. Microbiol.">
        <title>The Global Catalogue of Microorganisms (GCM) 10K type strain sequencing project: providing services to taxonomists for standard genome sequencing and annotation.</title>
        <authorList>
            <consortium name="The Broad Institute Genomics Platform"/>
            <consortium name="The Broad Institute Genome Sequencing Center for Infectious Disease"/>
            <person name="Wu L."/>
            <person name="Ma J."/>
        </authorList>
    </citation>
    <scope>NUCLEOTIDE SEQUENCE [LARGE SCALE GENOMIC DNA]</scope>
    <source>
        <strain evidence="4">JCM 16702</strain>
    </source>
</reference>
<evidence type="ECO:0000256" key="2">
    <source>
        <dbReference type="SAM" id="Phobius"/>
    </source>
</evidence>
<dbReference type="EMBL" id="BAAAZG010000005">
    <property type="protein sequence ID" value="GAA4062818.1"/>
    <property type="molecule type" value="Genomic_DNA"/>
</dbReference>
<feature type="region of interest" description="Disordered" evidence="1">
    <location>
        <begin position="77"/>
        <end position="132"/>
    </location>
</feature>
<feature type="compositionally biased region" description="Basic and acidic residues" evidence="1">
    <location>
        <begin position="82"/>
        <end position="121"/>
    </location>
</feature>
<keyword evidence="2" id="KW-0812">Transmembrane</keyword>
<proteinExistence type="predicted"/>
<keyword evidence="2" id="KW-1133">Transmembrane helix</keyword>
<dbReference type="Proteomes" id="UP001500683">
    <property type="component" value="Unassembled WGS sequence"/>
</dbReference>
<evidence type="ECO:0000313" key="3">
    <source>
        <dbReference type="EMBL" id="GAA4062818.1"/>
    </source>
</evidence>
<feature type="transmembrane region" description="Helical" evidence="2">
    <location>
        <begin position="218"/>
        <end position="241"/>
    </location>
</feature>
<accession>A0ABP7VBG4</accession>
<feature type="region of interest" description="Disordered" evidence="1">
    <location>
        <begin position="246"/>
        <end position="290"/>
    </location>
</feature>
<keyword evidence="4" id="KW-1185">Reference proteome</keyword>
<gene>
    <name evidence="3" type="ORF">GCM10022214_15240</name>
</gene>
<name>A0ABP7VBG4_9ACTN</name>
<dbReference type="RefSeq" id="WP_344942835.1">
    <property type="nucleotide sequence ID" value="NZ_BAAAZG010000005.1"/>
</dbReference>
<sequence length="290" mass="31628">MTDAAAGGRWLLDHDGHRLQVETERVGWMRIVRLYVDGVQQAETQALHQAKLPYGDMSVLVAFDPLGLLDGQAARCVLAPPRPDDDTPDKKDGAEDGETKDGEAKKDGEGKEGGDSGREKVPFTPPEGTRAARRERLAREHPALYASRHVVAATGKVVFGILGISALISAVVRLLVSYLPRPDVDLPDIDPPDLPLPDIPWPDIPWPDIDLPDVALPAWLQAILATTKYWIPILIAIGVAVHEVDRRKKQDRGRREPAAPENTDTKDAADKDAKRGKGEKGAGEPSDRRS</sequence>
<comment type="caution">
    <text evidence="3">The sequence shown here is derived from an EMBL/GenBank/DDBJ whole genome shotgun (WGS) entry which is preliminary data.</text>
</comment>
<evidence type="ECO:0000256" key="1">
    <source>
        <dbReference type="SAM" id="MobiDB-lite"/>
    </source>
</evidence>
<protein>
    <submittedName>
        <fullName evidence="3">Uncharacterized protein</fullName>
    </submittedName>
</protein>
<organism evidence="3 4">
    <name type="scientific">Actinomadura miaoliensis</name>
    <dbReference type="NCBI Taxonomy" id="430685"/>
    <lineage>
        <taxon>Bacteria</taxon>
        <taxon>Bacillati</taxon>
        <taxon>Actinomycetota</taxon>
        <taxon>Actinomycetes</taxon>
        <taxon>Streptosporangiales</taxon>
        <taxon>Thermomonosporaceae</taxon>
        <taxon>Actinomadura</taxon>
    </lineage>
</organism>